<evidence type="ECO:0000313" key="1">
    <source>
        <dbReference type="EMBL" id="KAI4379483.1"/>
    </source>
</evidence>
<keyword evidence="2" id="KW-1185">Reference proteome</keyword>
<gene>
    <name evidence="1" type="ORF">MLD38_005773</name>
</gene>
<organism evidence="1 2">
    <name type="scientific">Melastoma candidum</name>
    <dbReference type="NCBI Taxonomy" id="119954"/>
    <lineage>
        <taxon>Eukaryota</taxon>
        <taxon>Viridiplantae</taxon>
        <taxon>Streptophyta</taxon>
        <taxon>Embryophyta</taxon>
        <taxon>Tracheophyta</taxon>
        <taxon>Spermatophyta</taxon>
        <taxon>Magnoliopsida</taxon>
        <taxon>eudicotyledons</taxon>
        <taxon>Gunneridae</taxon>
        <taxon>Pentapetalae</taxon>
        <taxon>rosids</taxon>
        <taxon>malvids</taxon>
        <taxon>Myrtales</taxon>
        <taxon>Melastomataceae</taxon>
        <taxon>Melastomatoideae</taxon>
        <taxon>Melastomateae</taxon>
        <taxon>Melastoma</taxon>
    </lineage>
</organism>
<accession>A0ACB9RKH7</accession>
<dbReference type="Proteomes" id="UP001057402">
    <property type="component" value="Chromosome 3"/>
</dbReference>
<sequence length="84" mass="9271">MLQNFGQGEGKTLDSGTKPSQERERERKLKNREVGGYCTSCEPDAKEPPGIVASLSPRSVVALVESRRDRDLLLTICPRLDLGN</sequence>
<reference evidence="2" key="1">
    <citation type="journal article" date="2023" name="Front. Plant Sci.">
        <title>Chromosomal-level genome assembly of Melastoma candidum provides insights into trichome evolution.</title>
        <authorList>
            <person name="Zhong Y."/>
            <person name="Wu W."/>
            <person name="Sun C."/>
            <person name="Zou P."/>
            <person name="Liu Y."/>
            <person name="Dai S."/>
            <person name="Zhou R."/>
        </authorList>
    </citation>
    <scope>NUCLEOTIDE SEQUENCE [LARGE SCALE GENOMIC DNA]</scope>
</reference>
<proteinExistence type="predicted"/>
<comment type="caution">
    <text evidence="1">The sequence shown here is derived from an EMBL/GenBank/DDBJ whole genome shotgun (WGS) entry which is preliminary data.</text>
</comment>
<protein>
    <submittedName>
        <fullName evidence="1">Uncharacterized protein</fullName>
    </submittedName>
</protein>
<evidence type="ECO:0000313" key="2">
    <source>
        <dbReference type="Proteomes" id="UP001057402"/>
    </source>
</evidence>
<name>A0ACB9RKH7_9MYRT</name>
<dbReference type="EMBL" id="CM042882">
    <property type="protein sequence ID" value="KAI4379483.1"/>
    <property type="molecule type" value="Genomic_DNA"/>
</dbReference>